<keyword evidence="2" id="KW-1185">Reference proteome</keyword>
<name>A0A8X6KPB9_9ARAC</name>
<accession>A0A8X6KPB9</accession>
<evidence type="ECO:0000313" key="1">
    <source>
        <dbReference type="EMBL" id="GFS63925.1"/>
    </source>
</evidence>
<organism evidence="1 2">
    <name type="scientific">Trichonephila inaurata madagascariensis</name>
    <dbReference type="NCBI Taxonomy" id="2747483"/>
    <lineage>
        <taxon>Eukaryota</taxon>
        <taxon>Metazoa</taxon>
        <taxon>Ecdysozoa</taxon>
        <taxon>Arthropoda</taxon>
        <taxon>Chelicerata</taxon>
        <taxon>Arachnida</taxon>
        <taxon>Araneae</taxon>
        <taxon>Araneomorphae</taxon>
        <taxon>Entelegynae</taxon>
        <taxon>Araneoidea</taxon>
        <taxon>Nephilidae</taxon>
        <taxon>Trichonephila</taxon>
        <taxon>Trichonephila inaurata</taxon>
    </lineage>
</organism>
<reference evidence="1" key="1">
    <citation type="submission" date="2020-08" db="EMBL/GenBank/DDBJ databases">
        <title>Multicomponent nature underlies the extraordinary mechanical properties of spider dragline silk.</title>
        <authorList>
            <person name="Kono N."/>
            <person name="Nakamura H."/>
            <person name="Mori M."/>
            <person name="Yoshida Y."/>
            <person name="Ohtoshi R."/>
            <person name="Malay A.D."/>
            <person name="Moran D.A.P."/>
            <person name="Tomita M."/>
            <person name="Numata K."/>
            <person name="Arakawa K."/>
        </authorList>
    </citation>
    <scope>NUCLEOTIDE SEQUENCE</scope>
</reference>
<dbReference type="Proteomes" id="UP000886998">
    <property type="component" value="Unassembled WGS sequence"/>
</dbReference>
<dbReference type="AlphaFoldDB" id="A0A8X6KPB9"/>
<proteinExistence type="predicted"/>
<sequence>MDYFKHPYLLSLRQLAMRKVAITVYLDPEILDFVKDNGSTSFVFPSEAYKCLGVKNPMNETRKTRYLKEVIHKFNLPQKRKRKSSILPFVRWEELVKEKISSLPKVLQHELLGVVRSVSIEIDRWIKDHAEDWQKSPEIAYSFQYDFQWNSHGKIDRVRTGKTLITDKRLEIEDRYLLATLYGLMDKMPIGEKVPHDIVQKYSNLAENRGGRTADG</sequence>
<gene>
    <name evidence="1" type="primary">NCL1_40015</name>
    <name evidence="1" type="ORF">TNIN_13641</name>
</gene>
<evidence type="ECO:0000313" key="2">
    <source>
        <dbReference type="Proteomes" id="UP000886998"/>
    </source>
</evidence>
<dbReference type="EMBL" id="BMAV01027969">
    <property type="protein sequence ID" value="GFS63925.1"/>
    <property type="molecule type" value="Genomic_DNA"/>
</dbReference>
<protein>
    <submittedName>
        <fullName evidence="1">Uncharacterized protein</fullName>
    </submittedName>
</protein>
<comment type="caution">
    <text evidence="1">The sequence shown here is derived from an EMBL/GenBank/DDBJ whole genome shotgun (WGS) entry which is preliminary data.</text>
</comment>